<gene>
    <name evidence="3" type="ordered locus">AOLE_12190</name>
</gene>
<feature type="transmembrane region" description="Helical" evidence="2">
    <location>
        <begin position="23"/>
        <end position="44"/>
    </location>
</feature>
<evidence type="ECO:0000256" key="1">
    <source>
        <dbReference type="SAM" id="MobiDB-lite"/>
    </source>
</evidence>
<dbReference type="AlphaFoldDB" id="A0AAN0P9F3"/>
<feature type="compositionally biased region" description="Basic and acidic residues" evidence="1">
    <location>
        <begin position="89"/>
        <end position="101"/>
    </location>
</feature>
<keyword evidence="2" id="KW-0812">Transmembrane</keyword>
<evidence type="ECO:0000313" key="4">
    <source>
        <dbReference type="Proteomes" id="UP000000392"/>
    </source>
</evidence>
<evidence type="ECO:0000256" key="2">
    <source>
        <dbReference type="SAM" id="Phobius"/>
    </source>
</evidence>
<feature type="region of interest" description="Disordered" evidence="1">
    <location>
        <begin position="142"/>
        <end position="206"/>
    </location>
</feature>
<name>A0AAN0P9F3_ACISD</name>
<protein>
    <submittedName>
        <fullName evidence="3">Uncharacterized protein</fullName>
    </submittedName>
</protein>
<sequence length="206" mass="22587">MAQEKPTSIRVLQSNKKKPKSPILYIVIGVIAGVFVSISLFLFLSQPHSSESTAIESKSTEEQILNQETAHSADEQNQVAVSQDNETDSMSRDGFEQPKDNELSNIFKPAQHKPATVNQQRVSPFDEQLTGEKKVQVVPQLQTGAAKTTQPKVQPTQQKPVSKPQQQVAQAKPVVENKAPAEPEAEVEPPKASVDIKITRSPFAVN</sequence>
<organism evidence="3 4">
    <name type="scientific">Acinetobacter oleivorans (strain JCM 16667 / KCTC 23045 / DR1)</name>
    <dbReference type="NCBI Taxonomy" id="436717"/>
    <lineage>
        <taxon>Bacteria</taxon>
        <taxon>Pseudomonadati</taxon>
        <taxon>Pseudomonadota</taxon>
        <taxon>Gammaproteobacteria</taxon>
        <taxon>Moraxellales</taxon>
        <taxon>Moraxellaceae</taxon>
        <taxon>Acinetobacter</taxon>
    </lineage>
</organism>
<feature type="compositionally biased region" description="Polar residues" evidence="1">
    <location>
        <begin position="51"/>
        <end position="84"/>
    </location>
</feature>
<dbReference type="RefSeq" id="WP_013198283.1">
    <property type="nucleotide sequence ID" value="NC_014259.1"/>
</dbReference>
<dbReference type="KEGG" id="acd:AOLE_12190"/>
<dbReference type="GeneID" id="9382859"/>
<evidence type="ECO:0000313" key="3">
    <source>
        <dbReference type="EMBL" id="ADI91325.1"/>
    </source>
</evidence>
<keyword evidence="2" id="KW-0472">Membrane</keyword>
<dbReference type="EMBL" id="CP002080">
    <property type="protein sequence ID" value="ADI91325.1"/>
    <property type="molecule type" value="Genomic_DNA"/>
</dbReference>
<feature type="region of interest" description="Disordered" evidence="1">
    <location>
        <begin position="51"/>
        <end position="101"/>
    </location>
</feature>
<dbReference type="Proteomes" id="UP000000392">
    <property type="component" value="Chromosome"/>
</dbReference>
<accession>A0AAN0P9F3</accession>
<keyword evidence="2" id="KW-1133">Transmembrane helix</keyword>
<reference evidence="3 4" key="1">
    <citation type="journal article" date="2010" name="J. Bacteriol.">
        <title>Complete genome sequence of the diesel-degrading Acinetobacter sp. strain DR1.</title>
        <authorList>
            <person name="Jung J."/>
            <person name="Baek J.H."/>
            <person name="Park W."/>
        </authorList>
    </citation>
    <scope>NUCLEOTIDE SEQUENCE [LARGE SCALE GENOMIC DNA]</scope>
    <source>
        <strain evidence="4">JCM 16667 / KCTC 23045 / DR1</strain>
    </source>
</reference>
<feature type="compositionally biased region" description="Low complexity" evidence="1">
    <location>
        <begin position="146"/>
        <end position="182"/>
    </location>
</feature>
<proteinExistence type="predicted"/>